<dbReference type="AlphaFoldDB" id="C3YAQ0"/>
<evidence type="ECO:0000256" key="2">
    <source>
        <dbReference type="SAM" id="SignalP"/>
    </source>
</evidence>
<keyword evidence="2" id="KW-0732">Signal</keyword>
<feature type="region of interest" description="Disordered" evidence="1">
    <location>
        <begin position="411"/>
        <end position="450"/>
    </location>
</feature>
<feature type="chain" id="PRO_5002933439" description="VWFC domain-containing protein" evidence="2">
    <location>
        <begin position="20"/>
        <end position="784"/>
    </location>
</feature>
<reference evidence="4" key="1">
    <citation type="journal article" date="2008" name="Nature">
        <title>The amphioxus genome and the evolution of the chordate karyotype.</title>
        <authorList>
            <consortium name="US DOE Joint Genome Institute (JGI-PGF)"/>
            <person name="Putnam N.H."/>
            <person name="Butts T."/>
            <person name="Ferrier D.E.K."/>
            <person name="Furlong R.F."/>
            <person name="Hellsten U."/>
            <person name="Kawashima T."/>
            <person name="Robinson-Rechavi M."/>
            <person name="Shoguchi E."/>
            <person name="Terry A."/>
            <person name="Yu J.-K."/>
            <person name="Benito-Gutierrez E.L."/>
            <person name="Dubchak I."/>
            <person name="Garcia-Fernandez J."/>
            <person name="Gibson-Brown J.J."/>
            <person name="Grigoriev I.V."/>
            <person name="Horton A.C."/>
            <person name="de Jong P.J."/>
            <person name="Jurka J."/>
            <person name="Kapitonov V.V."/>
            <person name="Kohara Y."/>
            <person name="Kuroki Y."/>
            <person name="Lindquist E."/>
            <person name="Lucas S."/>
            <person name="Osoegawa K."/>
            <person name="Pennacchio L.A."/>
            <person name="Salamov A.A."/>
            <person name="Satou Y."/>
            <person name="Sauka-Spengler T."/>
            <person name="Schmutz J."/>
            <person name="Shin-I T."/>
            <person name="Toyoda A."/>
            <person name="Bronner-Fraser M."/>
            <person name="Fujiyama A."/>
            <person name="Holland L.Z."/>
            <person name="Holland P.W.H."/>
            <person name="Satoh N."/>
            <person name="Rokhsar D.S."/>
        </authorList>
    </citation>
    <scope>NUCLEOTIDE SEQUENCE [LARGE SCALE GENOMIC DNA]</scope>
    <source>
        <strain evidence="4">S238N-H82</strain>
        <tissue evidence="4">Testes</tissue>
    </source>
</reference>
<proteinExistence type="predicted"/>
<dbReference type="SUPFAM" id="SSF57603">
    <property type="entry name" value="FnI-like domain"/>
    <property type="match status" value="1"/>
</dbReference>
<dbReference type="InParanoid" id="C3YAQ0"/>
<feature type="region of interest" description="Disordered" evidence="1">
    <location>
        <begin position="563"/>
        <end position="644"/>
    </location>
</feature>
<dbReference type="STRING" id="7739.C3YAQ0"/>
<dbReference type="PANTHER" id="PTHR46252">
    <property type="entry name" value="BRORIN FAMILY MEMBER"/>
    <property type="match status" value="1"/>
</dbReference>
<dbReference type="EMBL" id="GG666494">
    <property type="protein sequence ID" value="EEN62798.1"/>
    <property type="molecule type" value="Genomic_DNA"/>
</dbReference>
<dbReference type="GO" id="GO:0045202">
    <property type="term" value="C:synapse"/>
    <property type="evidence" value="ECO:0007669"/>
    <property type="project" value="UniProtKB-SubCell"/>
</dbReference>
<dbReference type="Pfam" id="PF23334">
    <property type="entry name" value="VWC2L_2nd"/>
    <property type="match status" value="2"/>
</dbReference>
<evidence type="ECO:0000256" key="1">
    <source>
        <dbReference type="SAM" id="MobiDB-lite"/>
    </source>
</evidence>
<accession>C3YAQ0</accession>
<protein>
    <recommendedName>
        <fullName evidence="3">VWFC domain-containing protein</fullName>
    </recommendedName>
</protein>
<feature type="region of interest" description="Disordered" evidence="1">
    <location>
        <begin position="763"/>
        <end position="784"/>
    </location>
</feature>
<dbReference type="PANTHER" id="PTHR46252:SF3">
    <property type="entry name" value="KIELIN_CHORDIN-LIKE PROTEIN"/>
    <property type="match status" value="1"/>
</dbReference>
<feature type="domain" description="VWFC" evidence="3">
    <location>
        <begin position="650"/>
        <end position="723"/>
    </location>
</feature>
<sequence>MASPVVGVLCAVLLSACSCDTARPYRQFEAVNTDGVCVQDGVAYPVGASVPDTDDDPCTFSCYCASSGNINCATAKSSRMCTLPPPPSCVDWVYIPDPTQCCPSSSNYHCPNGPNCQADVSGQSVIIPVGQTVEVNGEQFHCPVGHGGELVTPEPTTTTLTTITPHCPHNGVHYGDGGLVPGYSDDPCDVCNCIWGYIHCVSNEPSCDPAPCFDAVHDPTQCCPICPNGPNCQGYVSGQSVIIPVGQTVEVNGEQVHCPVGHGGWLVTPQPTTPTTISTIPWTIPTTTPQQCVQDGVSYPIGASVPRDDPCIIDCHCTSPGNINCVVVSSQRTCTRPPLPPCVDWVYIPDPTVCCLSSSNYHCPNGPNCQGYASGQSVIIPVGQTVEVNGEQFHCPVEYAGGLVTPQPTTTPTITTLPWTTPTTIPITIPTTTPTTITTPRPTTTPSPNTAAIPQQCVQDGVAYPVGASVPDTDNDPCTFGCFCYSPGQISCAMVRCLWPELMCVDAVYIPNPTQCCATTSDFHCPNGPNCELGGQIVPDGQWVDMGNGMYCQCTPPFEPLCTTTPRPTTTTPRPTTTTPLLTTTPRPITTIPWTTPTTTPTTIPTTTTPLPTTTTPLPTTTTPLPTTPRPTTTTHRPTTTAPTTTAIPQQCVQDGVAYPVGASVPDTDDDPCTCCCYCSSPGNIVCAEVKSPRMCFSPEPPCVDAVYVPDPTQCCPTDYHCPNGPNCGYGGQIIPDGQSMDMDDGMYCSCSGGGLPWCRPTTPRPTAVTPRPTTTTTGTTNIA</sequence>
<feature type="signal peptide" evidence="2">
    <location>
        <begin position="1"/>
        <end position="19"/>
    </location>
</feature>
<gene>
    <name evidence="4" type="ORF">BRAFLDRAFT_82430</name>
</gene>
<evidence type="ECO:0000259" key="3">
    <source>
        <dbReference type="PROSITE" id="PS50184"/>
    </source>
</evidence>
<dbReference type="GO" id="GO:0005576">
    <property type="term" value="C:extracellular region"/>
    <property type="evidence" value="ECO:0007669"/>
    <property type="project" value="UniProtKB-SubCell"/>
</dbReference>
<dbReference type="PRINTS" id="PR01217">
    <property type="entry name" value="PRICHEXTENSN"/>
</dbReference>
<organism>
    <name type="scientific">Branchiostoma floridae</name>
    <name type="common">Florida lancelet</name>
    <name type="synonym">Amphioxus</name>
    <dbReference type="NCBI Taxonomy" id="7739"/>
    <lineage>
        <taxon>Eukaryota</taxon>
        <taxon>Metazoa</taxon>
        <taxon>Chordata</taxon>
        <taxon>Cephalochordata</taxon>
        <taxon>Leptocardii</taxon>
        <taxon>Amphioxiformes</taxon>
        <taxon>Branchiostomatidae</taxon>
        <taxon>Branchiostoma</taxon>
    </lineage>
</organism>
<evidence type="ECO:0000313" key="4">
    <source>
        <dbReference type="EMBL" id="EEN62798.1"/>
    </source>
</evidence>
<dbReference type="Gene3D" id="6.20.200.20">
    <property type="match status" value="1"/>
</dbReference>
<dbReference type="PROSITE" id="PS50184">
    <property type="entry name" value="VWFC_2"/>
    <property type="match status" value="1"/>
</dbReference>
<dbReference type="InterPro" id="IPR042979">
    <property type="entry name" value="VWC2/VWC2L"/>
</dbReference>
<dbReference type="InterPro" id="IPR001007">
    <property type="entry name" value="VWF_dom"/>
</dbReference>
<name>C3YAQ0_BRAFL</name>